<dbReference type="OrthoDB" id="941679at2759"/>
<comment type="catalytic activity">
    <reaction evidence="1">
        <text>Hydrolysis of (1-&gt;3)-beta-D-glucosidic linkages in (1-&gt;3)-beta-D-glucans.</text>
        <dbReference type="EC" id="3.2.1.39"/>
    </reaction>
</comment>
<gene>
    <name evidence="16" type="ORF">Tsubulata_019797</name>
</gene>
<sequence>MKLHFVLCSGSTIGVCYGRNADDLPTPDKVAQLVQQHDIKYVRIYDSNIQVLKAFANTGVELMIGVSNTDLLPFSQFQSNVDTWLKNSIMPYYPAVKITYITVGAEVTEMPGNVSAMVVPAMHNVLAALKKVGLHKKIKVSSTHSLGILSRSFPPSAGAFSSKYAFFLKPMLEFLAENQSPFMIDIYPYYAYRDSKTNVSLDYALFEASSEVIDPNTGLLYTNLFDAQIDALYFALMALNFRTIKVMVTETGWPSKGSPKETAATPDNAQTYNTNLIRHVIDNSGTPAKPGEELDVYIFSLFNENRKPGLASERNWGLFYPDQTSVYNLDFTGRGVVDVPASSNGTVLNETTTWCIASNNASQIDLQNALDWACGSGNVDCSAIQPSQPCFEPDTLVSHASYAFNSYYQQNGASDVACSFGGSGLRVDKDPSYDSCLYMTTGTNKTATSNTTAMPSTASASAPNDILSRAFSFLLVTFLAFVLNAAGPWW</sequence>
<dbReference type="GO" id="GO:0042973">
    <property type="term" value="F:glucan endo-1,3-beta-D-glucosidase activity"/>
    <property type="evidence" value="ECO:0007669"/>
    <property type="project" value="UniProtKB-EC"/>
</dbReference>
<evidence type="ECO:0000256" key="9">
    <source>
        <dbReference type="ARBA" id="ARBA00023157"/>
    </source>
</evidence>
<protein>
    <recommendedName>
        <fullName evidence="4">glucan endo-1,3-beta-D-glucosidase</fullName>
        <ecNumber evidence="4">3.2.1.39</ecNumber>
    </recommendedName>
    <alternativeName>
        <fullName evidence="11">(1-&gt;3)-beta-glucan endohydrolase</fullName>
    </alternativeName>
    <alternativeName>
        <fullName evidence="12">Beta-1,3-endoglucanase</fullName>
    </alternativeName>
</protein>
<evidence type="ECO:0000256" key="5">
    <source>
        <dbReference type="ARBA" id="ARBA00022622"/>
    </source>
</evidence>
<accession>A0A9Q0J9M8</accession>
<keyword evidence="10 14" id="KW-0326">Glycosidase</keyword>
<dbReference type="GO" id="GO:0005975">
    <property type="term" value="P:carbohydrate metabolic process"/>
    <property type="evidence" value="ECO:0007669"/>
    <property type="project" value="InterPro"/>
</dbReference>
<organism evidence="16 17">
    <name type="scientific">Turnera subulata</name>
    <dbReference type="NCBI Taxonomy" id="218843"/>
    <lineage>
        <taxon>Eukaryota</taxon>
        <taxon>Viridiplantae</taxon>
        <taxon>Streptophyta</taxon>
        <taxon>Embryophyta</taxon>
        <taxon>Tracheophyta</taxon>
        <taxon>Spermatophyta</taxon>
        <taxon>Magnoliopsida</taxon>
        <taxon>eudicotyledons</taxon>
        <taxon>Gunneridae</taxon>
        <taxon>Pentapetalae</taxon>
        <taxon>rosids</taxon>
        <taxon>fabids</taxon>
        <taxon>Malpighiales</taxon>
        <taxon>Passifloraceae</taxon>
        <taxon>Turnera</taxon>
    </lineage>
</organism>
<evidence type="ECO:0000256" key="13">
    <source>
        <dbReference type="RuleBase" id="RU004335"/>
    </source>
</evidence>
<evidence type="ECO:0000256" key="11">
    <source>
        <dbReference type="ARBA" id="ARBA00033335"/>
    </source>
</evidence>
<comment type="subcellular location">
    <subcellularLocation>
        <location evidence="2">Cell membrane</location>
        <topology evidence="2">Lipid-anchor</topology>
        <topology evidence="2">GPI-anchor</topology>
    </subcellularLocation>
</comment>
<name>A0A9Q0J9M8_9ROSI</name>
<keyword evidence="5" id="KW-0449">Lipoprotein</keyword>
<evidence type="ECO:0000256" key="2">
    <source>
        <dbReference type="ARBA" id="ARBA00004609"/>
    </source>
</evidence>
<dbReference type="PANTHER" id="PTHR32227">
    <property type="entry name" value="GLUCAN ENDO-1,3-BETA-GLUCOSIDASE BG1-RELATED-RELATED"/>
    <property type="match status" value="1"/>
</dbReference>
<keyword evidence="5" id="KW-0472">Membrane</keyword>
<evidence type="ECO:0000256" key="8">
    <source>
        <dbReference type="ARBA" id="ARBA00022821"/>
    </source>
</evidence>
<dbReference type="EMBL" id="JAKUCV010005081">
    <property type="protein sequence ID" value="KAJ4832755.1"/>
    <property type="molecule type" value="Genomic_DNA"/>
</dbReference>
<evidence type="ECO:0000256" key="12">
    <source>
        <dbReference type="ARBA" id="ARBA00033417"/>
    </source>
</evidence>
<dbReference type="AlphaFoldDB" id="A0A9Q0J9M8"/>
<dbReference type="InterPro" id="IPR012946">
    <property type="entry name" value="X8"/>
</dbReference>
<reference evidence="16" key="1">
    <citation type="submission" date="2022-02" db="EMBL/GenBank/DDBJ databases">
        <authorList>
            <person name="Henning P.M."/>
            <person name="McCubbin A.G."/>
            <person name="Shore J.S."/>
        </authorList>
    </citation>
    <scope>NUCLEOTIDE SEQUENCE</scope>
    <source>
        <strain evidence="16">F60SS</strain>
        <tissue evidence="16">Leaves</tissue>
    </source>
</reference>
<evidence type="ECO:0000256" key="10">
    <source>
        <dbReference type="ARBA" id="ARBA00023295"/>
    </source>
</evidence>
<keyword evidence="8" id="KW-0611">Plant defense</keyword>
<evidence type="ECO:0000256" key="1">
    <source>
        <dbReference type="ARBA" id="ARBA00000382"/>
    </source>
</evidence>
<dbReference type="InterPro" id="IPR044965">
    <property type="entry name" value="Glyco_hydro_17_plant"/>
</dbReference>
<dbReference type="SUPFAM" id="SSF51445">
    <property type="entry name" value="(Trans)glycosidases"/>
    <property type="match status" value="1"/>
</dbReference>
<dbReference type="FunFam" id="1.20.58.1040:FF:000008">
    <property type="entry name" value="Glucan endo-1,3-beta-glucosidase 13"/>
    <property type="match status" value="1"/>
</dbReference>
<dbReference type="GO" id="GO:0006952">
    <property type="term" value="P:defense response"/>
    <property type="evidence" value="ECO:0007669"/>
    <property type="project" value="UniProtKB-KW"/>
</dbReference>
<dbReference type="Proteomes" id="UP001141552">
    <property type="component" value="Unassembled WGS sequence"/>
</dbReference>
<dbReference type="GO" id="GO:0005886">
    <property type="term" value="C:plasma membrane"/>
    <property type="evidence" value="ECO:0007669"/>
    <property type="project" value="UniProtKB-SubCell"/>
</dbReference>
<proteinExistence type="inferred from homology"/>
<evidence type="ECO:0000313" key="16">
    <source>
        <dbReference type="EMBL" id="KAJ4832755.1"/>
    </source>
</evidence>
<keyword evidence="6" id="KW-0732">Signal</keyword>
<dbReference type="Pfam" id="PF07983">
    <property type="entry name" value="X8"/>
    <property type="match status" value="1"/>
</dbReference>
<dbReference type="FunFam" id="3.20.20.80:FF:000002">
    <property type="entry name" value="Glucan endo-1,3-beta-glucosidase 3"/>
    <property type="match status" value="1"/>
</dbReference>
<evidence type="ECO:0000313" key="17">
    <source>
        <dbReference type="Proteomes" id="UP001141552"/>
    </source>
</evidence>
<dbReference type="PROSITE" id="PS00587">
    <property type="entry name" value="GLYCOSYL_HYDROL_F17"/>
    <property type="match status" value="1"/>
</dbReference>
<reference evidence="16" key="2">
    <citation type="journal article" date="2023" name="Plants (Basel)">
        <title>Annotation of the Turnera subulata (Passifloraceae) Draft Genome Reveals the S-Locus Evolved after the Divergence of Turneroideae from Passifloroideae in a Stepwise Manner.</title>
        <authorList>
            <person name="Henning P.M."/>
            <person name="Roalson E.H."/>
            <person name="Mir W."/>
            <person name="McCubbin A.G."/>
            <person name="Shore J.S."/>
        </authorList>
    </citation>
    <scope>NUCLEOTIDE SEQUENCE</scope>
    <source>
        <strain evidence="16">F60SS</strain>
    </source>
</reference>
<keyword evidence="5" id="KW-0336">GPI-anchor</keyword>
<evidence type="ECO:0000256" key="7">
    <source>
        <dbReference type="ARBA" id="ARBA00022801"/>
    </source>
</evidence>
<keyword evidence="5" id="KW-0325">Glycoprotein</keyword>
<dbReference type="InterPro" id="IPR017853">
    <property type="entry name" value="GH"/>
</dbReference>
<keyword evidence="9" id="KW-1015">Disulfide bond</keyword>
<dbReference type="InterPro" id="IPR000490">
    <property type="entry name" value="Glyco_hydro_17"/>
</dbReference>
<evidence type="ECO:0000259" key="15">
    <source>
        <dbReference type="SMART" id="SM00768"/>
    </source>
</evidence>
<evidence type="ECO:0000256" key="3">
    <source>
        <dbReference type="ARBA" id="ARBA00008773"/>
    </source>
</evidence>
<keyword evidence="7 14" id="KW-0378">Hydrolase</keyword>
<dbReference type="Pfam" id="PF00332">
    <property type="entry name" value="Glyco_hydro_17"/>
    <property type="match status" value="1"/>
</dbReference>
<dbReference type="Gene3D" id="1.20.58.1040">
    <property type="match status" value="1"/>
</dbReference>
<comment type="similarity">
    <text evidence="3 13">Belongs to the glycosyl hydrolase 17 family.</text>
</comment>
<feature type="domain" description="X8" evidence="15">
    <location>
        <begin position="353"/>
        <end position="438"/>
    </location>
</feature>
<dbReference type="GO" id="GO:0098552">
    <property type="term" value="C:side of membrane"/>
    <property type="evidence" value="ECO:0007669"/>
    <property type="project" value="UniProtKB-KW"/>
</dbReference>
<dbReference type="Gene3D" id="3.20.20.80">
    <property type="entry name" value="Glycosidases"/>
    <property type="match status" value="1"/>
</dbReference>
<dbReference type="EC" id="3.2.1.39" evidence="4"/>
<evidence type="ECO:0000256" key="6">
    <source>
        <dbReference type="ARBA" id="ARBA00022729"/>
    </source>
</evidence>
<dbReference type="SMART" id="SM00768">
    <property type="entry name" value="X8"/>
    <property type="match status" value="1"/>
</dbReference>
<comment type="caution">
    <text evidence="16">The sequence shown here is derived from an EMBL/GenBank/DDBJ whole genome shotgun (WGS) entry which is preliminary data.</text>
</comment>
<keyword evidence="17" id="KW-1185">Reference proteome</keyword>
<evidence type="ECO:0000256" key="14">
    <source>
        <dbReference type="RuleBase" id="RU004336"/>
    </source>
</evidence>
<evidence type="ECO:0000256" key="4">
    <source>
        <dbReference type="ARBA" id="ARBA00012780"/>
    </source>
</evidence>